<gene>
    <name evidence="1" type="ORF">Sviol_24410</name>
</gene>
<organism evidence="1 2">
    <name type="scientific">Streptomyces violascens</name>
    <dbReference type="NCBI Taxonomy" id="67381"/>
    <lineage>
        <taxon>Bacteria</taxon>
        <taxon>Bacillati</taxon>
        <taxon>Actinomycetota</taxon>
        <taxon>Actinomycetes</taxon>
        <taxon>Kitasatosporales</taxon>
        <taxon>Streptomycetaceae</taxon>
        <taxon>Streptomyces</taxon>
    </lineage>
</organism>
<reference evidence="1" key="1">
    <citation type="submission" date="2024-05" db="EMBL/GenBank/DDBJ databases">
        <title>Whole genome shotgun sequence of Streptomyces violascens NBRC 12920.</title>
        <authorList>
            <person name="Komaki H."/>
            <person name="Tamura T."/>
        </authorList>
    </citation>
    <scope>NUCLEOTIDE SEQUENCE</scope>
    <source>
        <strain evidence="1">NBRC 12920</strain>
    </source>
</reference>
<name>A0ABQ3QL78_9ACTN</name>
<accession>A0ABQ3QL78</accession>
<proteinExistence type="predicted"/>
<evidence type="ECO:0000313" key="1">
    <source>
        <dbReference type="EMBL" id="GHI38033.1"/>
    </source>
</evidence>
<evidence type="ECO:0000313" key="2">
    <source>
        <dbReference type="Proteomes" id="UP001050808"/>
    </source>
</evidence>
<protein>
    <submittedName>
        <fullName evidence="1">Uncharacterized protein</fullName>
    </submittedName>
</protein>
<sequence>MGTDGGDLDDATRSLYIEAYTRWREADPLTLTLNRQDAWLVMTALQQARALPAVEAGGVMAARLEAVGRALQEQVCDVPELYTLAEAGWRRAR</sequence>
<comment type="caution">
    <text evidence="1">The sequence shown here is derived from an EMBL/GenBank/DDBJ whole genome shotgun (WGS) entry which is preliminary data.</text>
</comment>
<keyword evidence="2" id="KW-1185">Reference proteome</keyword>
<dbReference type="EMBL" id="BNDY01000003">
    <property type="protein sequence ID" value="GHI38033.1"/>
    <property type="molecule type" value="Genomic_DNA"/>
</dbReference>
<dbReference type="Proteomes" id="UP001050808">
    <property type="component" value="Unassembled WGS sequence"/>
</dbReference>
<dbReference type="RefSeq" id="WP_189970405.1">
    <property type="nucleotide sequence ID" value="NZ_BMUA01000035.1"/>
</dbReference>